<dbReference type="InterPro" id="IPR027417">
    <property type="entry name" value="P-loop_NTPase"/>
</dbReference>
<accession>A0A0E3W3R1</accession>
<dbReference type="SMART" id="SM00487">
    <property type="entry name" value="DEXDc"/>
    <property type="match status" value="1"/>
</dbReference>
<dbReference type="InterPro" id="IPR014001">
    <property type="entry name" value="Helicase_ATP-bd"/>
</dbReference>
<dbReference type="PANTHER" id="PTHR11274:SF0">
    <property type="entry name" value="GENERAL TRANSCRIPTION AND DNA REPAIR FACTOR IIH HELICASE SUBUNIT XPB"/>
    <property type="match status" value="1"/>
</dbReference>
<dbReference type="InterPro" id="IPR001650">
    <property type="entry name" value="Helicase_C-like"/>
</dbReference>
<keyword evidence="8" id="KW-1185">Reference proteome</keyword>
<keyword evidence="4" id="KW-0067">ATP-binding</keyword>
<name>A0A0E3W3R1_9FIRM</name>
<evidence type="ECO:0000256" key="4">
    <source>
        <dbReference type="ARBA" id="ARBA00022840"/>
    </source>
</evidence>
<evidence type="ECO:0000256" key="1">
    <source>
        <dbReference type="ARBA" id="ARBA00022741"/>
    </source>
</evidence>
<dbReference type="GO" id="GO:0003677">
    <property type="term" value="F:DNA binding"/>
    <property type="evidence" value="ECO:0007669"/>
    <property type="project" value="InterPro"/>
</dbReference>
<protein>
    <submittedName>
        <fullName evidence="7">Helicase/UvrB domain</fullName>
    </submittedName>
</protein>
<dbReference type="GO" id="GO:0005524">
    <property type="term" value="F:ATP binding"/>
    <property type="evidence" value="ECO:0007669"/>
    <property type="project" value="UniProtKB-KW"/>
</dbReference>
<dbReference type="STRING" id="690567.2416"/>
<gene>
    <name evidence="7" type="ORF">2416</name>
</gene>
<dbReference type="PROSITE" id="PS51192">
    <property type="entry name" value="HELICASE_ATP_BIND_1"/>
    <property type="match status" value="1"/>
</dbReference>
<dbReference type="SMART" id="SM00490">
    <property type="entry name" value="HELICc"/>
    <property type="match status" value="1"/>
</dbReference>
<evidence type="ECO:0000256" key="3">
    <source>
        <dbReference type="ARBA" id="ARBA00022806"/>
    </source>
</evidence>
<dbReference type="Proteomes" id="UP000045545">
    <property type="component" value="Unassembled WGS sequence"/>
</dbReference>
<dbReference type="Gene3D" id="3.40.50.300">
    <property type="entry name" value="P-loop containing nucleotide triphosphate hydrolases"/>
    <property type="match status" value="2"/>
</dbReference>
<dbReference type="RefSeq" id="WP_046499341.1">
    <property type="nucleotide sequence ID" value="NZ_CGIH01000041.1"/>
</dbReference>
<evidence type="ECO:0000313" key="8">
    <source>
        <dbReference type="Proteomes" id="UP000045545"/>
    </source>
</evidence>
<keyword evidence="2" id="KW-0378">Hydrolase</keyword>
<dbReference type="Pfam" id="PF00271">
    <property type="entry name" value="Helicase_C"/>
    <property type="match status" value="1"/>
</dbReference>
<reference evidence="7 8" key="1">
    <citation type="submission" date="2015-03" db="EMBL/GenBank/DDBJ databases">
        <authorList>
            <person name="Murphy D."/>
        </authorList>
    </citation>
    <scope>NUCLEOTIDE SEQUENCE [LARGE SCALE GENOMIC DNA]</scope>
    <source>
        <strain evidence="7 8">OL-4</strain>
    </source>
</reference>
<dbReference type="CDD" id="cd09179">
    <property type="entry name" value="PLDc_N_DEXD_a"/>
    <property type="match status" value="1"/>
</dbReference>
<dbReference type="EMBL" id="CGIH01000041">
    <property type="protein sequence ID" value="CFX99826.1"/>
    <property type="molecule type" value="Genomic_DNA"/>
</dbReference>
<dbReference type="InterPro" id="IPR050615">
    <property type="entry name" value="ATP-dep_DNA_Helicase"/>
</dbReference>
<dbReference type="AlphaFoldDB" id="A0A0E3W3R1"/>
<dbReference type="GO" id="GO:0004386">
    <property type="term" value="F:helicase activity"/>
    <property type="evidence" value="ECO:0007669"/>
    <property type="project" value="UniProtKB-KW"/>
</dbReference>
<proteinExistence type="predicted"/>
<sequence>MALNDFDFRPDYNKADHDIAAEFYLPCMENSIIYDRVSGYFGSTIYIIAWPALKKFVYNGGKMRIICSPYIIEEDQIALNEGYAARGVKDVEAALIDEINNMLNDAYLSKPSRILACLVAMGVIDLKVAIIKPEATPEVKRLFHDKVGIFKDSLGNAVGFRGSMNETFKGLSADGNIESIDVFPNWIDSRDKQRVDNAIRYFNDLWNNNILHIDVCEFPKTAKEIFEKHASQANWEELVDEVTVQLDKAKMWSADKKKGGRIPRPHQVSALEAWEQRGRRGILEHATGSGKTFTALCAIRNSLEKNEVPIILVPSKELLNQWFIEIRETLSDLNLQILICGDGHNRWKKSGYLASWTRKGLSRHRIILSTMDTASSDQFIGAITSGEHLFIVADEAHRIGSPYHRKILSIKSGPRLALSATPRRYGDPEGTQAIFDYFGDIIPPPFTLKDAIDSGVLTKYMYYPHQIRLSESEQKIWDELSEKLSKLIATKKRDDSDISFVFEDGQIKNLLIQRAKILKTAIEKVSLALNVIQEHYLKGQRWIIYCDNQGQLKQVLNLLVENGYDAYEYHSAMNGDRNETLRYFEINGGILVSIKCLDEGVDIPAATHALILASSKNPREFIQRRGRM</sequence>
<dbReference type="PROSITE" id="PS51194">
    <property type="entry name" value="HELICASE_CTER"/>
    <property type="match status" value="1"/>
</dbReference>
<keyword evidence="3 7" id="KW-0347">Helicase</keyword>
<evidence type="ECO:0000259" key="6">
    <source>
        <dbReference type="PROSITE" id="PS51194"/>
    </source>
</evidence>
<dbReference type="Pfam" id="PF04851">
    <property type="entry name" value="ResIII"/>
    <property type="match status" value="1"/>
</dbReference>
<dbReference type="PANTHER" id="PTHR11274">
    <property type="entry name" value="RAD25/XP-B DNA REPAIR HELICASE"/>
    <property type="match status" value="1"/>
</dbReference>
<dbReference type="GO" id="GO:0016787">
    <property type="term" value="F:hydrolase activity"/>
    <property type="evidence" value="ECO:0007669"/>
    <property type="project" value="UniProtKB-KW"/>
</dbReference>
<dbReference type="CDD" id="cd17926">
    <property type="entry name" value="DEXHc_RE"/>
    <property type="match status" value="1"/>
</dbReference>
<organism evidence="7 8">
    <name type="scientific">Syntrophomonas zehnderi OL-4</name>
    <dbReference type="NCBI Taxonomy" id="690567"/>
    <lineage>
        <taxon>Bacteria</taxon>
        <taxon>Bacillati</taxon>
        <taxon>Bacillota</taxon>
        <taxon>Clostridia</taxon>
        <taxon>Eubacteriales</taxon>
        <taxon>Syntrophomonadaceae</taxon>
        <taxon>Syntrophomonas</taxon>
    </lineage>
</organism>
<evidence type="ECO:0000259" key="5">
    <source>
        <dbReference type="PROSITE" id="PS51192"/>
    </source>
</evidence>
<dbReference type="InterPro" id="IPR006935">
    <property type="entry name" value="Helicase/UvrB_N"/>
</dbReference>
<feature type="domain" description="Helicase C-terminal" evidence="6">
    <location>
        <begin position="531"/>
        <end position="628"/>
    </location>
</feature>
<dbReference type="OrthoDB" id="9802848at2"/>
<feature type="domain" description="Helicase ATP-binding" evidence="5">
    <location>
        <begin position="272"/>
        <end position="440"/>
    </location>
</feature>
<dbReference type="SUPFAM" id="SSF52540">
    <property type="entry name" value="P-loop containing nucleoside triphosphate hydrolases"/>
    <property type="match status" value="2"/>
</dbReference>
<evidence type="ECO:0000313" key="7">
    <source>
        <dbReference type="EMBL" id="CFX99826.1"/>
    </source>
</evidence>
<keyword evidence="1" id="KW-0547">Nucleotide-binding</keyword>
<evidence type="ECO:0000256" key="2">
    <source>
        <dbReference type="ARBA" id="ARBA00022801"/>
    </source>
</evidence>